<comment type="subunit">
    <text evidence="2">Monomer.</text>
</comment>
<evidence type="ECO:0000256" key="5">
    <source>
        <dbReference type="ARBA" id="ARBA00022862"/>
    </source>
</evidence>
<evidence type="ECO:0000313" key="15">
    <source>
        <dbReference type="Proteomes" id="UP000094487"/>
    </source>
</evidence>
<keyword evidence="6" id="KW-0560">Oxidoreductase</keyword>
<evidence type="ECO:0000256" key="10">
    <source>
        <dbReference type="ARBA" id="ARBA00038489"/>
    </source>
</evidence>
<dbReference type="Gene3D" id="3.40.30.10">
    <property type="entry name" value="Glutaredoxin"/>
    <property type="match status" value="1"/>
</dbReference>
<sequence length="155" mass="16779">MAIAEGDTIPAVELLDGDGTAFRLDRFLGAPLVLYFYPKDDTAGCTREAQEFSAARPAFDAAGAQLLGVSKDSPARHRKFTAKYDLTVPLATDPDGAVIEAFGAWVEKTLYGKKYMGIDRSTFLFDAGGQLVRVWRKVKVPGHVDQVLAAVKELG</sequence>
<protein>
    <recommendedName>
        <fullName evidence="3">thioredoxin-dependent peroxiredoxin</fullName>
        <ecNumber evidence="3">1.11.1.24</ecNumber>
    </recommendedName>
    <alternativeName>
        <fullName evidence="9">Thioredoxin peroxidase</fullName>
    </alternativeName>
    <alternativeName>
        <fullName evidence="11">Thioredoxin-dependent peroxiredoxin Bcp</fullName>
    </alternativeName>
</protein>
<comment type="similarity">
    <text evidence="10">Belongs to the peroxiredoxin family. BCP/PrxQ subfamily.</text>
</comment>
<evidence type="ECO:0000313" key="14">
    <source>
        <dbReference type="EMBL" id="ODP38736.1"/>
    </source>
</evidence>
<evidence type="ECO:0000256" key="12">
    <source>
        <dbReference type="ARBA" id="ARBA00049091"/>
    </source>
</evidence>
<dbReference type="PANTHER" id="PTHR42801">
    <property type="entry name" value="THIOREDOXIN-DEPENDENT PEROXIDE REDUCTASE"/>
    <property type="match status" value="1"/>
</dbReference>
<dbReference type="STRING" id="1888892.BFL28_00610"/>
<dbReference type="InterPro" id="IPR036249">
    <property type="entry name" value="Thioredoxin-like_sf"/>
</dbReference>
<keyword evidence="7" id="KW-1015">Disulfide bond</keyword>
<dbReference type="InterPro" id="IPR050924">
    <property type="entry name" value="Peroxiredoxin_BCP/PrxQ"/>
</dbReference>
<evidence type="ECO:0000256" key="2">
    <source>
        <dbReference type="ARBA" id="ARBA00011245"/>
    </source>
</evidence>
<keyword evidence="4" id="KW-0575">Peroxidase</keyword>
<dbReference type="GO" id="GO:0045454">
    <property type="term" value="P:cell redox homeostasis"/>
    <property type="evidence" value="ECO:0007669"/>
    <property type="project" value="TreeGrafter"/>
</dbReference>
<comment type="caution">
    <text evidence="14">The sequence shown here is derived from an EMBL/GenBank/DDBJ whole genome shotgun (WGS) entry which is preliminary data.</text>
</comment>
<comment type="function">
    <text evidence="1">Thiol-specific peroxidase that catalyzes the reduction of hydrogen peroxide and organic hydroperoxides to water and alcohols, respectively. Plays a role in cell protection against oxidative stress by detoxifying peroxides and as sensor of hydrogen peroxide-mediated signaling events.</text>
</comment>
<dbReference type="PROSITE" id="PS51352">
    <property type="entry name" value="THIOREDOXIN_2"/>
    <property type="match status" value="1"/>
</dbReference>
<dbReference type="EMBL" id="MDDS01000013">
    <property type="protein sequence ID" value="ODP38736.1"/>
    <property type="molecule type" value="Genomic_DNA"/>
</dbReference>
<evidence type="ECO:0000256" key="3">
    <source>
        <dbReference type="ARBA" id="ARBA00013017"/>
    </source>
</evidence>
<accession>A0A1E3LY71</accession>
<evidence type="ECO:0000256" key="1">
    <source>
        <dbReference type="ARBA" id="ARBA00003330"/>
    </source>
</evidence>
<keyword evidence="5" id="KW-0049">Antioxidant</keyword>
<keyword evidence="15" id="KW-1185">Reference proteome</keyword>
<evidence type="ECO:0000256" key="7">
    <source>
        <dbReference type="ARBA" id="ARBA00023157"/>
    </source>
</evidence>
<dbReference type="OrthoDB" id="9812811at2"/>
<evidence type="ECO:0000259" key="13">
    <source>
        <dbReference type="PROSITE" id="PS51352"/>
    </source>
</evidence>
<dbReference type="Pfam" id="PF00578">
    <property type="entry name" value="AhpC-TSA"/>
    <property type="match status" value="1"/>
</dbReference>
<organism evidence="14 15">
    <name type="scientific">Sphingomonas turrisvirgatae</name>
    <dbReference type="NCBI Taxonomy" id="1888892"/>
    <lineage>
        <taxon>Bacteria</taxon>
        <taxon>Pseudomonadati</taxon>
        <taxon>Pseudomonadota</taxon>
        <taxon>Alphaproteobacteria</taxon>
        <taxon>Sphingomonadales</taxon>
        <taxon>Sphingomonadaceae</taxon>
        <taxon>Sphingomonas</taxon>
    </lineage>
</organism>
<evidence type="ECO:0000256" key="11">
    <source>
        <dbReference type="ARBA" id="ARBA00042639"/>
    </source>
</evidence>
<proteinExistence type="inferred from homology"/>
<dbReference type="PANTHER" id="PTHR42801:SF4">
    <property type="entry name" value="AHPC_TSA FAMILY PROTEIN"/>
    <property type="match status" value="1"/>
</dbReference>
<dbReference type="InterPro" id="IPR013766">
    <property type="entry name" value="Thioredoxin_domain"/>
</dbReference>
<gene>
    <name evidence="14" type="ORF">BFL28_00610</name>
</gene>
<evidence type="ECO:0000256" key="9">
    <source>
        <dbReference type="ARBA" id="ARBA00032824"/>
    </source>
</evidence>
<keyword evidence="8" id="KW-0676">Redox-active center</keyword>
<dbReference type="EC" id="1.11.1.24" evidence="3"/>
<dbReference type="InterPro" id="IPR000866">
    <property type="entry name" value="AhpC/TSA"/>
</dbReference>
<evidence type="ECO:0000256" key="8">
    <source>
        <dbReference type="ARBA" id="ARBA00023284"/>
    </source>
</evidence>
<dbReference type="GO" id="GO:0008379">
    <property type="term" value="F:thioredoxin peroxidase activity"/>
    <property type="evidence" value="ECO:0007669"/>
    <property type="project" value="TreeGrafter"/>
</dbReference>
<dbReference type="SUPFAM" id="SSF52833">
    <property type="entry name" value="Thioredoxin-like"/>
    <property type="match status" value="1"/>
</dbReference>
<dbReference type="AlphaFoldDB" id="A0A1E3LY71"/>
<dbReference type="GO" id="GO:0034599">
    <property type="term" value="P:cellular response to oxidative stress"/>
    <property type="evidence" value="ECO:0007669"/>
    <property type="project" value="TreeGrafter"/>
</dbReference>
<dbReference type="FunFam" id="3.40.30.10:FF:000007">
    <property type="entry name" value="Thioredoxin-dependent thiol peroxidase"/>
    <property type="match status" value="1"/>
</dbReference>
<comment type="catalytic activity">
    <reaction evidence="12">
        <text>a hydroperoxide + [thioredoxin]-dithiol = an alcohol + [thioredoxin]-disulfide + H2O</text>
        <dbReference type="Rhea" id="RHEA:62620"/>
        <dbReference type="Rhea" id="RHEA-COMP:10698"/>
        <dbReference type="Rhea" id="RHEA-COMP:10700"/>
        <dbReference type="ChEBI" id="CHEBI:15377"/>
        <dbReference type="ChEBI" id="CHEBI:29950"/>
        <dbReference type="ChEBI" id="CHEBI:30879"/>
        <dbReference type="ChEBI" id="CHEBI:35924"/>
        <dbReference type="ChEBI" id="CHEBI:50058"/>
        <dbReference type="EC" id="1.11.1.24"/>
    </reaction>
</comment>
<reference evidence="14 15" key="1">
    <citation type="submission" date="2016-08" db="EMBL/GenBank/DDBJ databases">
        <title>Draft genome of the agarase producing Sphingomonas sp. MCT13.</title>
        <authorList>
            <person name="D'Andrea M.M."/>
            <person name="Rossolini G.M."/>
            <person name="Thaller M.C."/>
        </authorList>
    </citation>
    <scope>NUCLEOTIDE SEQUENCE [LARGE SCALE GENOMIC DNA]</scope>
    <source>
        <strain evidence="14 15">MCT13</strain>
    </source>
</reference>
<dbReference type="RefSeq" id="WP_069319824.1">
    <property type="nucleotide sequence ID" value="NZ_MDDS01000013.1"/>
</dbReference>
<evidence type="ECO:0000256" key="6">
    <source>
        <dbReference type="ARBA" id="ARBA00023002"/>
    </source>
</evidence>
<dbReference type="GO" id="GO:0005737">
    <property type="term" value="C:cytoplasm"/>
    <property type="evidence" value="ECO:0007669"/>
    <property type="project" value="TreeGrafter"/>
</dbReference>
<evidence type="ECO:0000256" key="4">
    <source>
        <dbReference type="ARBA" id="ARBA00022559"/>
    </source>
</evidence>
<dbReference type="CDD" id="cd03017">
    <property type="entry name" value="PRX_BCP"/>
    <property type="match status" value="1"/>
</dbReference>
<name>A0A1E3LY71_9SPHN</name>
<dbReference type="Proteomes" id="UP000094487">
    <property type="component" value="Unassembled WGS sequence"/>
</dbReference>
<feature type="domain" description="Thioredoxin" evidence="13">
    <location>
        <begin position="3"/>
        <end position="155"/>
    </location>
</feature>